<organism evidence="14">
    <name type="scientific">Aphanomyces invadans</name>
    <dbReference type="NCBI Taxonomy" id="157072"/>
    <lineage>
        <taxon>Eukaryota</taxon>
        <taxon>Sar</taxon>
        <taxon>Stramenopiles</taxon>
        <taxon>Oomycota</taxon>
        <taxon>Saprolegniomycetes</taxon>
        <taxon>Saprolegniales</taxon>
        <taxon>Verrucalvaceae</taxon>
        <taxon>Aphanomyces</taxon>
    </lineage>
</organism>
<dbReference type="Pfam" id="PF02260">
    <property type="entry name" value="FATC"/>
    <property type="match status" value="1"/>
</dbReference>
<dbReference type="GO" id="GO:0005634">
    <property type="term" value="C:nucleus"/>
    <property type="evidence" value="ECO:0007669"/>
    <property type="project" value="UniProtKB-SubCell"/>
</dbReference>
<dbReference type="Gene3D" id="1.10.1070.11">
    <property type="entry name" value="Phosphatidylinositol 3-/4-kinase, catalytic domain"/>
    <property type="match status" value="1"/>
</dbReference>
<reference evidence="14" key="1">
    <citation type="submission" date="2013-12" db="EMBL/GenBank/DDBJ databases">
        <title>The Genome Sequence of Aphanomyces invadans NJM9701.</title>
        <authorList>
            <consortium name="The Broad Institute Genomics Platform"/>
            <person name="Russ C."/>
            <person name="Tyler B."/>
            <person name="van West P."/>
            <person name="Dieguez-Uribeondo J."/>
            <person name="Young S.K."/>
            <person name="Zeng Q."/>
            <person name="Gargeya S."/>
            <person name="Fitzgerald M."/>
            <person name="Abouelleil A."/>
            <person name="Alvarado L."/>
            <person name="Chapman S.B."/>
            <person name="Gainer-Dewar J."/>
            <person name="Goldberg J."/>
            <person name="Griggs A."/>
            <person name="Gujja S."/>
            <person name="Hansen M."/>
            <person name="Howarth C."/>
            <person name="Imamovic A."/>
            <person name="Ireland A."/>
            <person name="Larimer J."/>
            <person name="McCowan C."/>
            <person name="Murphy C."/>
            <person name="Pearson M."/>
            <person name="Poon T.W."/>
            <person name="Priest M."/>
            <person name="Roberts A."/>
            <person name="Saif S."/>
            <person name="Shea T."/>
            <person name="Sykes S."/>
            <person name="Wortman J."/>
            <person name="Nusbaum C."/>
            <person name="Birren B."/>
        </authorList>
    </citation>
    <scope>NUCLEOTIDE SEQUENCE [LARGE SCALE GENOMIC DNA]</scope>
    <source>
        <strain evidence="14">NJM9701</strain>
    </source>
</reference>
<dbReference type="EC" id="2.7.11.1" evidence="2"/>
<evidence type="ECO:0000256" key="1">
    <source>
        <dbReference type="ARBA" id="ARBA00004123"/>
    </source>
</evidence>
<keyword evidence="3" id="KW-0723">Serine/threonine-protein kinase</keyword>
<evidence type="ECO:0000256" key="6">
    <source>
        <dbReference type="ARBA" id="ARBA00022763"/>
    </source>
</evidence>
<keyword evidence="7" id="KW-0418">Kinase</keyword>
<dbReference type="PROSITE" id="PS51189">
    <property type="entry name" value="FAT"/>
    <property type="match status" value="1"/>
</dbReference>
<evidence type="ECO:0000256" key="2">
    <source>
        <dbReference type="ARBA" id="ARBA00012513"/>
    </source>
</evidence>
<dbReference type="SMART" id="SM00146">
    <property type="entry name" value="PI3Kc"/>
    <property type="match status" value="1"/>
</dbReference>
<accession>A0A024U3H4</accession>
<feature type="domain" description="FATC" evidence="13">
    <location>
        <begin position="2785"/>
        <end position="2817"/>
    </location>
</feature>
<keyword evidence="4" id="KW-0808">Transferase</keyword>
<dbReference type="Pfam" id="PF00454">
    <property type="entry name" value="PI3_PI4_kinase"/>
    <property type="match status" value="1"/>
</dbReference>
<dbReference type="PROSITE" id="PS00916">
    <property type="entry name" value="PI3_4_KINASE_2"/>
    <property type="match status" value="1"/>
</dbReference>
<evidence type="ECO:0000256" key="8">
    <source>
        <dbReference type="ARBA" id="ARBA00022840"/>
    </source>
</evidence>
<evidence type="ECO:0000259" key="13">
    <source>
        <dbReference type="PROSITE" id="PS51190"/>
    </source>
</evidence>
<name>A0A024U3H4_9STRA</name>
<keyword evidence="9" id="KW-0539">Nucleus</keyword>
<dbReference type="OrthoDB" id="381190at2759"/>
<sequence>MDDDEHAFDFGVSAAPASLQTHNEIWADIKHRCREMSSAKTKKNRGPALMEFQNMVSSLKHQQVLHASGTWSFVITALIQVIEVDFSALLKKKHATGGDFKLDHEATMNNLLDYAHTHTSPASSTAVLDRDTVGRTALKRLVSFCEAILVKPSLEQTPAEGSALRILDKLFRFNAYCRAVDESKLKKVLERVLYVLNDRTSSNLLLASRIALSILTNFQSDLHTRLPGFMEFFHQWFQDIRSEAEGSRLPHPSYGRSVSVDAVARNVLSCMVVLMRQYGPHMVPLLQVHAHEVVQYVLYNLKDDVVVLSTEPAEFLIMYYRLVHYSTAAPSSIQVRELKQLHAMCVLDNKILATVVRHVATTFKARTPASFNEKAILWLSMVADVMFYTDQWSFRDSTTKRSRHMTGLDTILTHLQVDAVSPTAVPQISQLTSTQTFKDVALPRLKWLLLMQALLSRHGHWLVEHQVDGLQSLQSLLMKLLEDGKLEAECKEQTLQCLLSLALYMPNENGSSSWHRLWQTLLSDYSFRNMTKFESGDVVVQLLSALVALNYVSAAMLECDLAAILEFPVFSSPSVHATLLLHLIQTRVDTNSCKGVWSLQDISAYFFKTLAQQSFARDGIGHATPLLVSAIGSIVSSGPTGLDCTPYLVSALWVGCTTCDLPDHVAAVYSKRDSDVFQVRRHAQLTRLAEYFARECQNNRDVVPLPTSGRIAFPTFVDLRITLDPSALVAARAVHVKHSPAKSQAVMTGNSILLDEMHKLFDDVVEMCDTSSTDQFVACVEALMNVGVVFAGVVDVFSLDAPIVMKNLLTAVWSRMSKWLASPNAVGLLQKLLCMLQLLGRSGCVDQDGKGKFPPSCRAILSCIGTNVEEFITTNKNADVPDVDDDEVDTSRWASVAFKKSQSRLWCLRIHQLLQYEQRRASMSSQSSKQEDSAQLIRQVVEQNYVSAFQCLALIPSLGRPLTNEGLATIVFLLQSTLVSHPVEVCEHLEHVAVAISRQQFKGTSASYDLGVVFDTLLELRKTKKSPRHLRRALILAYEQLFLMDVDRFVDFSDYMMASFLDHDIGVQVASLSVLQSAYAKYDEGVVAIFHDVESLLKNQASHMIVAALACFISAGSADVLLSRVLALYSLWFDAEPELFRACTDGLATLYGYETPLSMLEDMCWPTLCHYAELGPQLKAKRDLSQFPMALFGESLVRLTESHLVPSFASLVLLLNESNQDFHHLDKLNIPNVTELKPSVLVVLAWAKQKSTPCAVTPEMTLTILHYLLNLNAYAAETYPLQWCTFEAMVCRPVNLVDIALMLHAWLGEHRLKSLATEPIKFLCEAVDALSTGSSNGHAISQRIVLHVLLQHAQIFDVVCALKRVCDQWARDPDVFGQNVNFLICGLVLRYTALPMKNQEVVEDIAHAISRVQKLGKFLAKLNPFPSNISPGLNQLQRSYSTDEPVIQTLAEKFTRPLLQTSPLTTEGLRSLQDIVVSNADEQHVPTIVHGLLAKAYQNALRENDTDKQVQIATCLGLMGAVFPADILSHDVGRLEVLYLQLFSRPSLAALSKAKDAWLELLGKLLECLILMLFESDGKVVHIAHNTVKALLQLEEVQVAVDHMKSHSHGLKTFLQNIPSAMLPPRPPPLVRTTSRWSPADHASFREWVCHVCCLLIKQSRHPTFAVCLEMCAFHERIAVFLLPLAIYFVLGTDATELVMLEQLLVQESSLPLKHGQVLVQTINYVRHLQMIKSQHASWSLPYLQVAQLALRCKMPYSALQYVELHLEQTFGTIQPDDRLSSDVTNILLQAYKEINAVDAIDGVRQVGHSFADQLAIYALEKRFSDCLPLYDAISRQEGTQAHHNGLAKTLHSLGYTNLLETYLSTHDSSGISKFQYQMAWKQNQWSLKAPAATTPTSANFHGLLYGCLKSMATNDGHQFHQLVVQAKTSILANQDLSFTGLEMTKTLHKSMVQLETVAKLECVWKIKDEQAQPSVLGSSVADVDGQLHDLIDKWKQRHAVYEEDFDTYSTMLQLEMCCLSIVEGRTYLPAWQLKLAQAARQAKRVAIAIRALNELETMPMGPTETISFLMEKANLYYSIKESYRALEIAKTIHKHLTTNQDNDGLALAHVNSTIGQWLAEMKAERSEVIQTKYLSAATQIFETMDSGLQCGKEASRAYRMLADYTFDMYNQVKTRVESKEWKRGKKVAEAQEAELRLFDASAGAQKAHTRHGVLRKQVEYDKKERHAVESSVDKFLTIALKNYGLSLRFTADGDMTPVFRILSLWFRHFQNPVVNEQVDEIIRIVPSYKFIPLSYQVISRLGTSHPSIQELVRKLTTEHPHHTIVQLLALKNGSKRGTAAYRDNIGVLKSDEAVNVLTFVKRASSTLAALVENMEVLCDAYITLALHDTKEYERRGMKKIALANILVGRDRVPFDNCLRLRKFNQAGLARPAVLTYAIKPRSDGDYSNVPRVQSFEKEFTVTDSGVHKPKIIYCYGSDGIRRKQLVKGNDDTRQDLVIEQAFDMVNSFLNEDPNTRGRHLQIKTYKVTPLDTVAGVLEWVDNTMPMGGYLNGKPMDAHMRYHPNEWKHVQCRSYLQKATDKYQAFMEIQAHFTPVFHHYFLEKYPDPATWYARREAYTRSVAVTSIVGHILGIGDRHSQNILIDEASGELVHIDFGVVFDQGMTLITPETVPFRLTRDVVDGMGVNGVDGVFTRCCEETLKVLRKKGNALSTIVEVFIHDPLYNWTLSPGRALQVQKDKMENDLQVARADDKGTDDDENVADLAARVLLRVKQKLQGYEDPTSEAMSVEGQVKHLIQVARDPHNLCKIYPGWGPWL</sequence>
<evidence type="ECO:0000256" key="7">
    <source>
        <dbReference type="ARBA" id="ARBA00022777"/>
    </source>
</evidence>
<evidence type="ECO:0000256" key="3">
    <source>
        <dbReference type="ARBA" id="ARBA00022527"/>
    </source>
</evidence>
<evidence type="ECO:0000259" key="12">
    <source>
        <dbReference type="PROSITE" id="PS51189"/>
    </source>
</evidence>
<keyword evidence="6" id="KW-0227">DNA damage</keyword>
<dbReference type="GO" id="GO:0006281">
    <property type="term" value="P:DNA repair"/>
    <property type="evidence" value="ECO:0007669"/>
    <property type="project" value="InterPro"/>
</dbReference>
<comment type="subcellular location">
    <subcellularLocation>
        <location evidence="1">Nucleus</location>
    </subcellularLocation>
</comment>
<dbReference type="CDD" id="cd05171">
    <property type="entry name" value="PIKKc_ATM"/>
    <property type="match status" value="1"/>
</dbReference>
<dbReference type="STRING" id="157072.A0A024U3H4"/>
<dbReference type="InterPro" id="IPR016024">
    <property type="entry name" value="ARM-type_fold"/>
</dbReference>
<dbReference type="InterPro" id="IPR003152">
    <property type="entry name" value="FATC_dom"/>
</dbReference>
<dbReference type="RefSeq" id="XP_008871203.1">
    <property type="nucleotide sequence ID" value="XM_008872981.1"/>
</dbReference>
<dbReference type="GO" id="GO:0005524">
    <property type="term" value="F:ATP binding"/>
    <property type="evidence" value="ECO:0007669"/>
    <property type="project" value="UniProtKB-KW"/>
</dbReference>
<dbReference type="GeneID" id="20084631"/>
<dbReference type="InterPro" id="IPR044107">
    <property type="entry name" value="PIKKc_ATM"/>
</dbReference>
<evidence type="ECO:0000256" key="9">
    <source>
        <dbReference type="ARBA" id="ARBA00023242"/>
    </source>
</evidence>
<protein>
    <recommendedName>
        <fullName evidence="2">non-specific serine/threonine protein kinase</fullName>
        <ecNumber evidence="2">2.7.11.1</ecNumber>
    </recommendedName>
</protein>
<comment type="catalytic activity">
    <reaction evidence="10">
        <text>L-threonyl-[protein] + ATP = O-phospho-L-threonyl-[protein] + ADP + H(+)</text>
        <dbReference type="Rhea" id="RHEA:46608"/>
        <dbReference type="Rhea" id="RHEA-COMP:11060"/>
        <dbReference type="Rhea" id="RHEA-COMP:11605"/>
        <dbReference type="ChEBI" id="CHEBI:15378"/>
        <dbReference type="ChEBI" id="CHEBI:30013"/>
        <dbReference type="ChEBI" id="CHEBI:30616"/>
        <dbReference type="ChEBI" id="CHEBI:61977"/>
        <dbReference type="ChEBI" id="CHEBI:456216"/>
        <dbReference type="EC" id="2.7.11.1"/>
    </reaction>
</comment>
<dbReference type="InterPro" id="IPR011009">
    <property type="entry name" value="Kinase-like_dom_sf"/>
</dbReference>
<keyword evidence="5" id="KW-0547">Nucleotide-binding</keyword>
<dbReference type="GO" id="GO:0004674">
    <property type="term" value="F:protein serine/threonine kinase activity"/>
    <property type="evidence" value="ECO:0007669"/>
    <property type="project" value="UniProtKB-KW"/>
</dbReference>
<evidence type="ECO:0000259" key="11">
    <source>
        <dbReference type="PROSITE" id="PS50290"/>
    </source>
</evidence>
<dbReference type="EMBL" id="KI913965">
    <property type="protein sequence ID" value="ETW00178.1"/>
    <property type="molecule type" value="Genomic_DNA"/>
</dbReference>
<evidence type="ECO:0000256" key="10">
    <source>
        <dbReference type="ARBA" id="ARBA00047899"/>
    </source>
</evidence>
<dbReference type="SUPFAM" id="SSF48371">
    <property type="entry name" value="ARM repeat"/>
    <property type="match status" value="2"/>
</dbReference>
<gene>
    <name evidence="14" type="ORF">H310_07581</name>
</gene>
<dbReference type="InterPro" id="IPR038980">
    <property type="entry name" value="ATM_plant"/>
</dbReference>
<dbReference type="VEuPathDB" id="FungiDB:H310_07581"/>
<feature type="domain" description="FAT" evidence="12">
    <location>
        <begin position="1745"/>
        <end position="2334"/>
    </location>
</feature>
<keyword evidence="8" id="KW-0067">ATP-binding</keyword>
<dbReference type="eggNOG" id="KOG0892">
    <property type="taxonomic scope" value="Eukaryota"/>
</dbReference>
<dbReference type="PANTHER" id="PTHR37079:SF4">
    <property type="entry name" value="SERINE_THREONINE-PROTEIN KINASE ATM"/>
    <property type="match status" value="1"/>
</dbReference>
<evidence type="ECO:0000256" key="5">
    <source>
        <dbReference type="ARBA" id="ARBA00022741"/>
    </source>
</evidence>
<dbReference type="PANTHER" id="PTHR37079">
    <property type="entry name" value="SERINE/THREONINE-PROTEIN KINASE ATM"/>
    <property type="match status" value="1"/>
</dbReference>
<dbReference type="PROSITE" id="PS50290">
    <property type="entry name" value="PI3_4_KINASE_3"/>
    <property type="match status" value="1"/>
</dbReference>
<dbReference type="SMART" id="SM01343">
    <property type="entry name" value="FATC"/>
    <property type="match status" value="1"/>
</dbReference>
<feature type="domain" description="PI3K/PI4K catalytic" evidence="11">
    <location>
        <begin position="2457"/>
        <end position="2767"/>
    </location>
</feature>
<evidence type="ECO:0000313" key="14">
    <source>
        <dbReference type="EMBL" id="ETW00178.1"/>
    </source>
</evidence>
<dbReference type="SUPFAM" id="SSF56112">
    <property type="entry name" value="Protein kinase-like (PK-like)"/>
    <property type="match status" value="1"/>
</dbReference>
<dbReference type="Gene3D" id="3.30.1010.10">
    <property type="entry name" value="Phosphatidylinositol 3-kinase Catalytic Subunit, Chain A, domain 4"/>
    <property type="match status" value="1"/>
</dbReference>
<evidence type="ECO:0000256" key="4">
    <source>
        <dbReference type="ARBA" id="ARBA00022679"/>
    </source>
</evidence>
<dbReference type="InterPro" id="IPR018936">
    <property type="entry name" value="PI3/4_kinase_CS"/>
</dbReference>
<dbReference type="InterPro" id="IPR014009">
    <property type="entry name" value="PIK_FAT"/>
</dbReference>
<dbReference type="PROSITE" id="PS51190">
    <property type="entry name" value="FATC"/>
    <property type="match status" value="1"/>
</dbReference>
<dbReference type="InterPro" id="IPR036940">
    <property type="entry name" value="PI3/4_kinase_cat_sf"/>
</dbReference>
<proteinExistence type="predicted"/>
<dbReference type="InterPro" id="IPR000403">
    <property type="entry name" value="PI3/4_kinase_cat_dom"/>
</dbReference>